<keyword evidence="2" id="KW-1185">Reference proteome</keyword>
<dbReference type="Proteomes" id="UP000789706">
    <property type="component" value="Unassembled WGS sequence"/>
</dbReference>
<reference evidence="1" key="1">
    <citation type="submission" date="2021-06" db="EMBL/GenBank/DDBJ databases">
        <authorList>
            <person name="Kallberg Y."/>
            <person name="Tangrot J."/>
            <person name="Rosling A."/>
        </authorList>
    </citation>
    <scope>NUCLEOTIDE SEQUENCE</scope>
    <source>
        <strain evidence="1">AZ414A</strain>
    </source>
</reference>
<comment type="caution">
    <text evidence="1">The sequence shown here is derived from an EMBL/GenBank/DDBJ whole genome shotgun (WGS) entry which is preliminary data.</text>
</comment>
<organism evidence="1 2">
    <name type="scientific">Diversispora eburnea</name>
    <dbReference type="NCBI Taxonomy" id="1213867"/>
    <lineage>
        <taxon>Eukaryota</taxon>
        <taxon>Fungi</taxon>
        <taxon>Fungi incertae sedis</taxon>
        <taxon>Mucoromycota</taxon>
        <taxon>Glomeromycotina</taxon>
        <taxon>Glomeromycetes</taxon>
        <taxon>Diversisporales</taxon>
        <taxon>Diversisporaceae</taxon>
        <taxon>Diversispora</taxon>
    </lineage>
</organism>
<sequence length="131" mass="14749">MDGCNTYSITRTAPISKLKFMLLTSLSLSISVEKEFSFSLSNYCQFHTIWDLGPLIKALDTSGFQISQKALKPLYTIESHSIEGFVMDWSGTVPEGLLLTGDMRTNIYLTTKSQKFITVPIGCVRLYESYQ</sequence>
<gene>
    <name evidence="1" type="ORF">DEBURN_LOCUS7348</name>
</gene>
<protein>
    <submittedName>
        <fullName evidence="1">293_t:CDS:1</fullName>
    </submittedName>
</protein>
<name>A0A9N9B7K0_9GLOM</name>
<accession>A0A9N9B7K0</accession>
<evidence type="ECO:0000313" key="1">
    <source>
        <dbReference type="EMBL" id="CAG8556123.1"/>
    </source>
</evidence>
<dbReference type="AlphaFoldDB" id="A0A9N9B7K0"/>
<proteinExistence type="predicted"/>
<evidence type="ECO:0000313" key="2">
    <source>
        <dbReference type="Proteomes" id="UP000789706"/>
    </source>
</evidence>
<dbReference type="OrthoDB" id="2161379at2759"/>
<dbReference type="EMBL" id="CAJVPK010000873">
    <property type="protein sequence ID" value="CAG8556123.1"/>
    <property type="molecule type" value="Genomic_DNA"/>
</dbReference>